<feature type="transmembrane region" description="Helical" evidence="1">
    <location>
        <begin position="20"/>
        <end position="43"/>
    </location>
</feature>
<sequence length="169" mass="17262">MTGESGTTPNYGVLADKLVFRLLVAAPAWTLAAVTALYLFLLGSMPQYIARHAGPDGIGYSSTTLVLAIIAAVSASAFAIGGATAHGFLKAGHWYQTEKMIAVGIVSLGYGVAGIGLATMLATVRLAAGEIEGDAIGVSMVAFVLAFIAAAWTYTLALPPGELEQLGTD</sequence>
<feature type="transmembrane region" description="Helical" evidence="1">
    <location>
        <begin position="64"/>
        <end position="89"/>
    </location>
</feature>
<keyword evidence="1" id="KW-1133">Transmembrane helix</keyword>
<organism evidence="2 3">
    <name type="scientific">Paeniglutamicibacter psychrophenolicus</name>
    <dbReference type="NCBI Taxonomy" id="257454"/>
    <lineage>
        <taxon>Bacteria</taxon>
        <taxon>Bacillati</taxon>
        <taxon>Actinomycetota</taxon>
        <taxon>Actinomycetes</taxon>
        <taxon>Micrococcales</taxon>
        <taxon>Micrococcaceae</taxon>
        <taxon>Paeniglutamicibacter</taxon>
    </lineage>
</organism>
<evidence type="ECO:0000256" key="1">
    <source>
        <dbReference type="SAM" id="Phobius"/>
    </source>
</evidence>
<keyword evidence="3" id="KW-1185">Reference proteome</keyword>
<reference evidence="2 3" key="1">
    <citation type="submission" date="2021-03" db="EMBL/GenBank/DDBJ databases">
        <title>Sequencing the genomes of 1000 actinobacteria strains.</title>
        <authorList>
            <person name="Klenk H.-P."/>
        </authorList>
    </citation>
    <scope>NUCLEOTIDE SEQUENCE [LARGE SCALE GENOMIC DNA]</scope>
    <source>
        <strain evidence="2 3">DSM 15454</strain>
    </source>
</reference>
<proteinExistence type="predicted"/>
<keyword evidence="1" id="KW-0812">Transmembrane</keyword>
<gene>
    <name evidence="2" type="ORF">JOF46_004307</name>
</gene>
<evidence type="ECO:0000313" key="3">
    <source>
        <dbReference type="Proteomes" id="UP000766570"/>
    </source>
</evidence>
<evidence type="ECO:0000313" key="2">
    <source>
        <dbReference type="EMBL" id="MBP2376395.1"/>
    </source>
</evidence>
<evidence type="ECO:0008006" key="4">
    <source>
        <dbReference type="Google" id="ProtNLM"/>
    </source>
</evidence>
<accession>A0ABS4WJM3</accession>
<keyword evidence="1" id="KW-0472">Membrane</keyword>
<protein>
    <recommendedName>
        <fullName evidence="4">DUF2975 domain-containing protein</fullName>
    </recommendedName>
</protein>
<feature type="transmembrane region" description="Helical" evidence="1">
    <location>
        <begin position="101"/>
        <end position="123"/>
    </location>
</feature>
<name>A0ABS4WJM3_9MICC</name>
<feature type="transmembrane region" description="Helical" evidence="1">
    <location>
        <begin position="135"/>
        <end position="154"/>
    </location>
</feature>
<dbReference type="RefSeq" id="WP_209911306.1">
    <property type="nucleotide sequence ID" value="NZ_JAGIOE010000001.1"/>
</dbReference>
<dbReference type="EMBL" id="JAGIOE010000001">
    <property type="protein sequence ID" value="MBP2376395.1"/>
    <property type="molecule type" value="Genomic_DNA"/>
</dbReference>
<dbReference type="Proteomes" id="UP000766570">
    <property type="component" value="Unassembled WGS sequence"/>
</dbReference>
<comment type="caution">
    <text evidence="2">The sequence shown here is derived from an EMBL/GenBank/DDBJ whole genome shotgun (WGS) entry which is preliminary data.</text>
</comment>